<dbReference type="EMBL" id="AE015929">
    <property type="protein sequence ID" value="AAO05154.1"/>
    <property type="molecule type" value="Genomic_DNA"/>
</dbReference>
<feature type="domain" description="ABC transporter" evidence="2">
    <location>
        <begin position="7"/>
        <end position="238"/>
    </location>
</feature>
<dbReference type="InterPro" id="IPR053990">
    <property type="entry name" value="TagH_C"/>
</dbReference>
<organism evidence="3 4">
    <name type="scientific">Staphylococcus epidermidis (strain ATCC 12228 / FDA PCI 1200)</name>
    <dbReference type="NCBI Taxonomy" id="176280"/>
    <lineage>
        <taxon>Bacteria</taxon>
        <taxon>Bacillati</taxon>
        <taxon>Bacillota</taxon>
        <taxon>Bacilli</taxon>
        <taxon>Bacillales</taxon>
        <taxon>Staphylococcaceae</taxon>
        <taxon>Staphylococcus</taxon>
    </lineage>
</organism>
<dbReference type="GO" id="GO:0016887">
    <property type="term" value="F:ATP hydrolysis activity"/>
    <property type="evidence" value="ECO:0007669"/>
    <property type="project" value="InterPro"/>
</dbReference>
<dbReference type="HOGENOM" id="CLU_054314_0_0_9"/>
<dbReference type="Proteomes" id="UP000001411">
    <property type="component" value="Chromosome"/>
</dbReference>
<dbReference type="OrthoDB" id="2385601at2"/>
<dbReference type="InterPro" id="IPR050683">
    <property type="entry name" value="Bact_Polysacc_Export_ATP-bd"/>
</dbReference>
<dbReference type="PATRIC" id="fig|176280.10.peg.1520"/>
<dbReference type="PANTHER" id="PTHR46743:SF2">
    <property type="entry name" value="TEICHOIC ACIDS EXPORT ATP-BINDING PROTEIN TAGH"/>
    <property type="match status" value="1"/>
</dbReference>
<dbReference type="GO" id="GO:0005524">
    <property type="term" value="F:ATP binding"/>
    <property type="evidence" value="ECO:0007669"/>
    <property type="project" value="UniProtKB-KW"/>
</dbReference>
<dbReference type="Pfam" id="PF22269">
    <property type="entry name" value="TagH_SH3-like"/>
    <property type="match status" value="1"/>
</dbReference>
<keyword evidence="3" id="KW-0067">ATP-binding</keyword>
<dbReference type="PROSITE" id="PS50893">
    <property type="entry name" value="ABC_TRANSPORTER_2"/>
    <property type="match status" value="1"/>
</dbReference>
<dbReference type="GeneID" id="50018344"/>
<dbReference type="RefSeq" id="WP_001830434.1">
    <property type="nucleotide sequence ID" value="NC_004461.1"/>
</dbReference>
<evidence type="ECO:0000259" key="2">
    <source>
        <dbReference type="PROSITE" id="PS50893"/>
    </source>
</evidence>
<dbReference type="Pfam" id="PF22096">
    <property type="entry name" value="TagH_C"/>
    <property type="match status" value="1"/>
</dbReference>
<dbReference type="AlphaFoldDB" id="A0A0H2VH33"/>
<dbReference type="Gene3D" id="3.40.50.300">
    <property type="entry name" value="P-loop containing nucleotide triphosphate hydrolases"/>
    <property type="match status" value="1"/>
</dbReference>
<dbReference type="PANTHER" id="PTHR46743">
    <property type="entry name" value="TEICHOIC ACIDS EXPORT ATP-BINDING PROTEIN TAGH"/>
    <property type="match status" value="1"/>
</dbReference>
<accession>A0A0H2VH33</accession>
<keyword evidence="1" id="KW-0472">Membrane</keyword>
<evidence type="ECO:0000313" key="4">
    <source>
        <dbReference type="Proteomes" id="UP000001411"/>
    </source>
</evidence>
<proteinExistence type="predicted"/>
<protein>
    <submittedName>
        <fullName evidence="3">Teichoic acid translocation ATP-binding protein tagH</fullName>
    </submittedName>
</protein>
<keyword evidence="1" id="KW-0812">Transmembrane</keyword>
<dbReference type="Pfam" id="PF00005">
    <property type="entry name" value="ABC_tran"/>
    <property type="match status" value="1"/>
</dbReference>
<dbReference type="InterPro" id="IPR053989">
    <property type="entry name" value="TagH_SH3-like"/>
</dbReference>
<feature type="transmembrane region" description="Helical" evidence="1">
    <location>
        <begin position="280"/>
        <end position="303"/>
    </location>
</feature>
<evidence type="ECO:0000256" key="1">
    <source>
        <dbReference type="SAM" id="Phobius"/>
    </source>
</evidence>
<keyword evidence="3" id="KW-0547">Nucleotide-binding</keyword>
<evidence type="ECO:0000313" key="3">
    <source>
        <dbReference type="EMBL" id="AAO05154.1"/>
    </source>
</evidence>
<gene>
    <name evidence="3" type="ordered locus">SE_1555</name>
</gene>
<dbReference type="InterPro" id="IPR027417">
    <property type="entry name" value="P-loop_NTPase"/>
</dbReference>
<dbReference type="KEGG" id="sep:SE_1555"/>
<sequence length="505" mass="58734">MGSSIVLKLLKVTHYYRNHNSKKWYRPLGYDAEDINLNNISLHIYQGEALGIIGEPGSSKTLIGRILSGSVKPDKGKVVRTKNLYFGDIDDRKINNLTVSQYVSELVQLFPYEVTEHKVEQIIQWAHLGDYIEEKVSNLSEKSYAQLLLSIARSSKNDIIILNHVLSHLDETFIERATVLSKDYIEANKTLVLIDNDVEKISKTSNYITWVSHGQIRKEGSLNQVLPTFREHEKDRTSLKSEMEIENFDYDWKQNRSRIPEMTYNFKRIERYNHAKPPRFLVRFWTLFVSFLIGLVLMSVLFFNNLGMVKLGNINTQASIQNQNKDTYEEKLAYGLALDGSVTLNGSKDLKVPKYSLITITGENNKRYRVEMNQRRYSVSKNQVFYFNPAGLYESHTFKKLSPYIKSNYSTYVEYFNSHLHQKHDKVTETLRPDKDKKYVVPITQQPIKMIFGDNDKLSGFVIPMTNKTELKKTFNITKDVWITKSGSGYFIADMKEEKWIYIEL</sequence>
<dbReference type="eggNOG" id="COG1134">
    <property type="taxonomic scope" value="Bacteria"/>
</dbReference>
<reference evidence="3 4" key="1">
    <citation type="journal article" date="2003" name="Mol. Microbiol.">
        <title>Genome-based analysis of virulence genes in a non-biofilm-forming Staphylococcus epidermidis strain (ATCC 12228).</title>
        <authorList>
            <person name="Zhang Y.Q."/>
            <person name="Ren S.X."/>
            <person name="Li H.L."/>
            <person name="Wang Y.X."/>
            <person name="Fu G."/>
            <person name="Yang J."/>
            <person name="Qin Z.Q."/>
            <person name="Miao Y.G."/>
            <person name="Wang W.Y."/>
            <person name="Chen R.S."/>
            <person name="Shen Y."/>
            <person name="Chen Z."/>
            <person name="Yuan Z.H."/>
            <person name="Zhao G.P."/>
            <person name="Qu D."/>
            <person name="Danchin A."/>
            <person name="Wen Y.M."/>
        </authorList>
    </citation>
    <scope>NUCLEOTIDE SEQUENCE [LARGE SCALE GENOMIC DNA]</scope>
    <source>
        <strain evidence="4">ATCC 12228 / FDA PCI 1200</strain>
    </source>
</reference>
<dbReference type="InterPro" id="IPR003439">
    <property type="entry name" value="ABC_transporter-like_ATP-bd"/>
</dbReference>
<keyword evidence="1" id="KW-1133">Transmembrane helix</keyword>
<name>A0A0H2VH33_STAES</name>
<dbReference type="SUPFAM" id="SSF52540">
    <property type="entry name" value="P-loop containing nucleoside triphosphate hydrolases"/>
    <property type="match status" value="1"/>
</dbReference>
<dbReference type="SMR" id="A0A0H2VH33"/>